<comment type="caution">
    <text evidence="3">The sequence shown here is derived from an EMBL/GenBank/DDBJ whole genome shotgun (WGS) entry which is preliminary data.</text>
</comment>
<evidence type="ECO:0000313" key="4">
    <source>
        <dbReference type="EMBL" id="CAF4180031.1"/>
    </source>
</evidence>
<dbReference type="AlphaFoldDB" id="A0A815TIP1"/>
<keyword evidence="6" id="KW-1185">Reference proteome</keyword>
<protein>
    <submittedName>
        <fullName evidence="3">Uncharacterized protein</fullName>
    </submittedName>
</protein>
<reference evidence="3" key="1">
    <citation type="submission" date="2021-02" db="EMBL/GenBank/DDBJ databases">
        <authorList>
            <person name="Nowell W R."/>
        </authorList>
    </citation>
    <scope>NUCLEOTIDE SEQUENCE</scope>
</reference>
<organism evidence="3 6">
    <name type="scientific">Didymodactylos carnosus</name>
    <dbReference type="NCBI Taxonomy" id="1234261"/>
    <lineage>
        <taxon>Eukaryota</taxon>
        <taxon>Metazoa</taxon>
        <taxon>Spiralia</taxon>
        <taxon>Gnathifera</taxon>
        <taxon>Rotifera</taxon>
        <taxon>Eurotatoria</taxon>
        <taxon>Bdelloidea</taxon>
        <taxon>Philodinida</taxon>
        <taxon>Philodinidae</taxon>
        <taxon>Didymodactylos</taxon>
    </lineage>
</organism>
<evidence type="ECO:0000313" key="6">
    <source>
        <dbReference type="Proteomes" id="UP000663829"/>
    </source>
</evidence>
<keyword evidence="1" id="KW-1133">Transmembrane helix</keyword>
<evidence type="ECO:0000313" key="3">
    <source>
        <dbReference type="EMBL" id="CAF1505733.1"/>
    </source>
</evidence>
<dbReference type="Proteomes" id="UP000677228">
    <property type="component" value="Unassembled WGS sequence"/>
</dbReference>
<evidence type="ECO:0000256" key="1">
    <source>
        <dbReference type="SAM" id="Phobius"/>
    </source>
</evidence>
<feature type="transmembrane region" description="Helical" evidence="1">
    <location>
        <begin position="61"/>
        <end position="83"/>
    </location>
</feature>
<dbReference type="EMBL" id="CAJOBA010045680">
    <property type="protein sequence ID" value="CAF4180031.1"/>
    <property type="molecule type" value="Genomic_DNA"/>
</dbReference>
<dbReference type="Proteomes" id="UP000663829">
    <property type="component" value="Unassembled WGS sequence"/>
</dbReference>
<feature type="transmembrane region" description="Helical" evidence="1">
    <location>
        <begin position="34"/>
        <end position="55"/>
    </location>
</feature>
<sequence>MANDLIHKSLILIWIVITIILPLRILLAITFSDLFLITILVISFVFQISLLVSLFKRKEKLLYQISMIGLTFVLLLFLIYAAIGSYILSKKMRIDYLNYLYNGADPGKVTYIELFIDKSQCCPYDWEYQKYIQSGQRTFVNGYEDFHHCRRRTQDTMNCSDFFQMTNIIINIICPWFIVIVRTLCTIMIWSYYFIFYYQSERTLAGVGIIDQKLLGQSQKRRINSQLLDQVIHHIKQKFHGQ</sequence>
<keyword evidence="1" id="KW-0812">Transmembrane</keyword>
<name>A0A815TIP1_9BILA</name>
<evidence type="ECO:0000313" key="5">
    <source>
        <dbReference type="EMBL" id="CAF4366952.1"/>
    </source>
</evidence>
<dbReference type="EMBL" id="CAJOBC010088307">
    <property type="protein sequence ID" value="CAF4366952.1"/>
    <property type="molecule type" value="Genomic_DNA"/>
</dbReference>
<feature type="transmembrane region" description="Helical" evidence="1">
    <location>
        <begin position="6"/>
        <end position="27"/>
    </location>
</feature>
<dbReference type="Proteomes" id="UP000682733">
    <property type="component" value="Unassembled WGS sequence"/>
</dbReference>
<evidence type="ECO:0000313" key="2">
    <source>
        <dbReference type="EMBL" id="CAF1370714.1"/>
    </source>
</evidence>
<accession>A0A815TIP1</accession>
<gene>
    <name evidence="3" type="ORF">GPM918_LOCUS36885</name>
    <name evidence="2" type="ORF">OVA965_LOCUS31660</name>
    <name evidence="5" type="ORF">SRO942_LOCUS37636</name>
    <name evidence="4" type="ORF">TMI583_LOCUS32502</name>
</gene>
<keyword evidence="1" id="KW-0472">Membrane</keyword>
<proteinExistence type="predicted"/>
<dbReference type="EMBL" id="CAJNOK010024000">
    <property type="protein sequence ID" value="CAF1370714.1"/>
    <property type="molecule type" value="Genomic_DNA"/>
</dbReference>
<feature type="transmembrane region" description="Helical" evidence="1">
    <location>
        <begin position="168"/>
        <end position="195"/>
    </location>
</feature>
<dbReference type="Proteomes" id="UP000681722">
    <property type="component" value="Unassembled WGS sequence"/>
</dbReference>
<dbReference type="EMBL" id="CAJNOQ010022782">
    <property type="protein sequence ID" value="CAF1505733.1"/>
    <property type="molecule type" value="Genomic_DNA"/>
</dbReference>